<accession>A0A5C7EPC5</accession>
<protein>
    <recommendedName>
        <fullName evidence="4">Bacterial SH3 domain protein</fullName>
    </recommendedName>
</protein>
<sequence>MASCRLIRVLFAAWLIAAPMPAAAEYRSVGDEPALLYDSPSREGRPLYVASPGYPLEVVVTLEHWVKVRDVAGDLAWIEKRSLSDRRTVIVTAPLAAVRRQPEVGAPLVFEAQKGVLLERLDGDVPGWVQVRHRDGQTGFVQASQVWGA</sequence>
<evidence type="ECO:0000256" key="1">
    <source>
        <dbReference type="SAM" id="SignalP"/>
    </source>
</evidence>
<evidence type="ECO:0008006" key="4">
    <source>
        <dbReference type="Google" id="ProtNLM"/>
    </source>
</evidence>
<reference evidence="2 3" key="1">
    <citation type="submission" date="2019-08" db="EMBL/GenBank/DDBJ databases">
        <title>Pelomicrobium methylotrophicum gen. nov., sp. nov. a moderately thermophilic, facultatively anaerobic, lithoautotrophic and methylotrophic bacterium isolated from a terrestrial mud volcano.</title>
        <authorList>
            <person name="Slobodkina G.B."/>
            <person name="Merkel A.Y."/>
            <person name="Slobodkin A.I."/>
        </authorList>
    </citation>
    <scope>NUCLEOTIDE SEQUENCE [LARGE SCALE GENOMIC DNA]</scope>
    <source>
        <strain evidence="2 3">SM250</strain>
    </source>
</reference>
<dbReference type="OrthoDB" id="5297720at2"/>
<name>A0A5C7EPC5_9PROT</name>
<dbReference type="Gene3D" id="2.30.30.40">
    <property type="entry name" value="SH3 Domains"/>
    <property type="match status" value="1"/>
</dbReference>
<feature type="signal peptide" evidence="1">
    <location>
        <begin position="1"/>
        <end position="24"/>
    </location>
</feature>
<dbReference type="Pfam" id="PF06347">
    <property type="entry name" value="SH3_4"/>
    <property type="match status" value="2"/>
</dbReference>
<evidence type="ECO:0000313" key="2">
    <source>
        <dbReference type="EMBL" id="TXF13735.1"/>
    </source>
</evidence>
<gene>
    <name evidence="2" type="ORF">FR698_01100</name>
</gene>
<dbReference type="InterPro" id="IPR010466">
    <property type="entry name" value="DUF1058"/>
</dbReference>
<dbReference type="InParanoid" id="A0A5C7EPC5"/>
<dbReference type="EMBL" id="VPFL01000001">
    <property type="protein sequence ID" value="TXF13735.1"/>
    <property type="molecule type" value="Genomic_DNA"/>
</dbReference>
<evidence type="ECO:0000313" key="3">
    <source>
        <dbReference type="Proteomes" id="UP000321201"/>
    </source>
</evidence>
<proteinExistence type="predicted"/>
<keyword evidence="3" id="KW-1185">Reference proteome</keyword>
<organism evidence="2 3">
    <name type="scientific">Pelomicrobium methylotrophicum</name>
    <dbReference type="NCBI Taxonomy" id="2602750"/>
    <lineage>
        <taxon>Bacteria</taxon>
        <taxon>Pseudomonadati</taxon>
        <taxon>Pseudomonadota</taxon>
        <taxon>Hydrogenophilia</taxon>
        <taxon>Hydrogenophilia incertae sedis</taxon>
        <taxon>Pelomicrobium</taxon>
    </lineage>
</organism>
<keyword evidence="1" id="KW-0732">Signal</keyword>
<dbReference type="Proteomes" id="UP000321201">
    <property type="component" value="Unassembled WGS sequence"/>
</dbReference>
<feature type="chain" id="PRO_5022872464" description="Bacterial SH3 domain protein" evidence="1">
    <location>
        <begin position="25"/>
        <end position="149"/>
    </location>
</feature>
<dbReference type="AlphaFoldDB" id="A0A5C7EPC5"/>
<comment type="caution">
    <text evidence="2">The sequence shown here is derived from an EMBL/GenBank/DDBJ whole genome shotgun (WGS) entry which is preliminary data.</text>
</comment>